<dbReference type="Proteomes" id="UP000830768">
    <property type="component" value="Chromosome 10"/>
</dbReference>
<organism evidence="1 2">
    <name type="scientific">Fusarium solani subsp. cucurbitae</name>
    <name type="common">Neocosmosporum cucurbitae</name>
    <dbReference type="NCBI Taxonomy" id="2747967"/>
    <lineage>
        <taxon>Eukaryota</taxon>
        <taxon>Fungi</taxon>
        <taxon>Dikarya</taxon>
        <taxon>Ascomycota</taxon>
        <taxon>Pezizomycotina</taxon>
        <taxon>Sordariomycetes</taxon>
        <taxon>Hypocreomycetidae</taxon>
        <taxon>Hypocreales</taxon>
        <taxon>Nectriaceae</taxon>
        <taxon>Fusarium</taxon>
        <taxon>Fusarium solani species complex</taxon>
    </lineage>
</organism>
<gene>
    <name evidence="1" type="ORF">LCI18_012644</name>
</gene>
<keyword evidence="2" id="KW-1185">Reference proteome</keyword>
<sequence length="249" mass="26958">MPLYLSTSHAPIPCFNPTIAGQQAPTFPFPSATQPFTSFSSLSTTAASIEIVMTRVSIYTSALVAFAAATVMIVTSIWLPNWVSYSVTTASGETVEKHIGLHKSCSTLTEPQCLDFPPKELCQGERYFCSLWRTVGFMASFATILCLGGLVTFVVIMSGGKYKRETGWPFVGSMMTLVAVVEFITISIVAYLYDNDDQFTIPGWNLDASFYLSTVSAIICLLGAAGLVLSAYLLPPEEGYDFLADPLDA</sequence>
<name>A0ACD3ZK27_FUSSC</name>
<accession>A0ACD3ZK27</accession>
<evidence type="ECO:0000313" key="1">
    <source>
        <dbReference type="EMBL" id="UPL01710.1"/>
    </source>
</evidence>
<proteinExistence type="predicted"/>
<dbReference type="EMBL" id="CP090038">
    <property type="protein sequence ID" value="UPL01710.1"/>
    <property type="molecule type" value="Genomic_DNA"/>
</dbReference>
<reference evidence="1" key="1">
    <citation type="submission" date="2021-11" db="EMBL/GenBank/DDBJ databases">
        <title>Fusarium solani-melongenae Genome sequencing and assembly.</title>
        <authorList>
            <person name="Xie S."/>
            <person name="Huang L."/>
            <person name="Zhang X."/>
        </authorList>
    </citation>
    <scope>NUCLEOTIDE SEQUENCE</scope>
    <source>
        <strain evidence="1">CRI 24-3</strain>
    </source>
</reference>
<evidence type="ECO:0000313" key="2">
    <source>
        <dbReference type="Proteomes" id="UP000830768"/>
    </source>
</evidence>
<protein>
    <submittedName>
        <fullName evidence="1">Uncharacterized protein</fullName>
    </submittedName>
</protein>